<dbReference type="CDD" id="cd19095">
    <property type="entry name" value="AKR_PA4992-like"/>
    <property type="match status" value="1"/>
</dbReference>
<feature type="transmembrane region" description="Helical" evidence="1">
    <location>
        <begin position="21"/>
        <end position="41"/>
    </location>
</feature>
<evidence type="ECO:0000259" key="2">
    <source>
        <dbReference type="Pfam" id="PF00248"/>
    </source>
</evidence>
<reference evidence="3 4" key="1">
    <citation type="submission" date="2018-11" db="EMBL/GenBank/DDBJ databases">
        <authorList>
            <person name="Zhou Z."/>
            <person name="Wang G."/>
        </authorList>
    </citation>
    <scope>NUCLEOTIDE SEQUENCE [LARGE SCALE GENOMIC DNA]</scope>
    <source>
        <strain evidence="3 4">KCTC52004</strain>
    </source>
</reference>
<name>A0A3P1BPQ7_9BACT</name>
<dbReference type="EMBL" id="RQJO01000009">
    <property type="protein sequence ID" value="RRB02846.1"/>
    <property type="molecule type" value="Genomic_DNA"/>
</dbReference>
<dbReference type="Proteomes" id="UP000271925">
    <property type="component" value="Unassembled WGS sequence"/>
</dbReference>
<gene>
    <name evidence="3" type="ORF">EHT25_20630</name>
</gene>
<comment type="caution">
    <text evidence="3">The sequence shown here is derived from an EMBL/GenBank/DDBJ whole genome shotgun (WGS) entry which is preliminary data.</text>
</comment>
<dbReference type="Gene3D" id="3.20.20.100">
    <property type="entry name" value="NADP-dependent oxidoreductase domain"/>
    <property type="match status" value="1"/>
</dbReference>
<evidence type="ECO:0000313" key="4">
    <source>
        <dbReference type="Proteomes" id="UP000271925"/>
    </source>
</evidence>
<dbReference type="AlphaFoldDB" id="A0A3P1BPQ7"/>
<proteinExistence type="predicted"/>
<keyword evidence="4" id="KW-1185">Reference proteome</keyword>
<organism evidence="3 4">
    <name type="scientific">Larkinella rosea</name>
    <dbReference type="NCBI Taxonomy" id="2025312"/>
    <lineage>
        <taxon>Bacteria</taxon>
        <taxon>Pseudomonadati</taxon>
        <taxon>Bacteroidota</taxon>
        <taxon>Cytophagia</taxon>
        <taxon>Cytophagales</taxon>
        <taxon>Spirosomataceae</taxon>
        <taxon>Larkinella</taxon>
    </lineage>
</organism>
<dbReference type="OrthoDB" id="9783572at2"/>
<dbReference type="InterPro" id="IPR053135">
    <property type="entry name" value="AKR2_Oxidoreductase"/>
</dbReference>
<keyword evidence="1" id="KW-1133">Transmembrane helix</keyword>
<dbReference type="RefSeq" id="WP_124877009.1">
    <property type="nucleotide sequence ID" value="NZ_RQJO01000009.1"/>
</dbReference>
<dbReference type="Pfam" id="PF00248">
    <property type="entry name" value="Aldo_ket_red"/>
    <property type="match status" value="1"/>
</dbReference>
<dbReference type="PANTHER" id="PTHR43312:SF1">
    <property type="entry name" value="NADP-DEPENDENT OXIDOREDUCTASE DOMAIN-CONTAINING PROTEIN"/>
    <property type="match status" value="1"/>
</dbReference>
<keyword evidence="1" id="KW-0812">Transmembrane</keyword>
<evidence type="ECO:0000313" key="3">
    <source>
        <dbReference type="EMBL" id="RRB02846.1"/>
    </source>
</evidence>
<dbReference type="InterPro" id="IPR036812">
    <property type="entry name" value="NAD(P)_OxRdtase_dom_sf"/>
</dbReference>
<dbReference type="SUPFAM" id="SSF51430">
    <property type="entry name" value="NAD(P)-linked oxidoreductase"/>
    <property type="match status" value="1"/>
</dbReference>
<evidence type="ECO:0000256" key="1">
    <source>
        <dbReference type="SAM" id="Phobius"/>
    </source>
</evidence>
<keyword evidence="1" id="KW-0472">Membrane</keyword>
<dbReference type="InterPro" id="IPR023210">
    <property type="entry name" value="NADP_OxRdtase_dom"/>
</dbReference>
<feature type="domain" description="NADP-dependent oxidoreductase" evidence="2">
    <location>
        <begin position="62"/>
        <end position="299"/>
    </location>
</feature>
<dbReference type="PANTHER" id="PTHR43312">
    <property type="entry name" value="D-THREO-ALDOSE 1-DEHYDROGENASE"/>
    <property type="match status" value="1"/>
</dbReference>
<accession>A0A3P1BPQ7</accession>
<sequence>MITKPTNHDSGAPLPSRREALRLLAISASALGVSGLTGFSLTTQSTMLNRSIPSTKEKLPVVGIGTWQTFDVSGTSAHDELLQTLKAVHKAGGKLIDSSPMYGRSEEVVGELTALSGIQNQFFYATKVWTRGREAGIRQMEESMRKMQRTSMDLMQIHNLVDWKTHLETLKTWKTAGKIRYIGITHYTDSMHDELINIISKFPIDFVQFNYSILARNAEKKLLPMAQDKGLATIINQPYAEGRLFSLVKGKPVPVWATENDITTWAQFFLKFIVSHPAVTCVIPGTSDPKHAADNMLAGYGRLPDPALREKMATLIGSM</sequence>
<protein>
    <submittedName>
        <fullName evidence="3">Aldo/keto reductase</fullName>
    </submittedName>
</protein>